<feature type="transmembrane region" description="Helical" evidence="13">
    <location>
        <begin position="231"/>
        <end position="248"/>
    </location>
</feature>
<protein>
    <recommendedName>
        <fullName evidence="3 12">ATP synthase subunit a</fullName>
    </recommendedName>
</protein>
<evidence type="ECO:0000256" key="11">
    <source>
        <dbReference type="ARBA" id="ARBA00023310"/>
    </source>
</evidence>
<dbReference type="HAMAP" id="MF_01393">
    <property type="entry name" value="ATP_synth_a_bact"/>
    <property type="match status" value="1"/>
</dbReference>
<evidence type="ECO:0000256" key="5">
    <source>
        <dbReference type="ARBA" id="ARBA00022547"/>
    </source>
</evidence>
<sequence>MTTTIFQSPLEQFEIYTLFSIHLPFIGYNEISITNIGIYFSIIVLILLLWNILTFSNHPIIGNHWKGSQESLYMTVLNTIENQIGSKGYRYFPMIYSIFIFILLSNFIGMIPYSFAVTSHLIFTVSLSMTILLGATLIGLQLHGWNFFSFFIPSGVPTILIPFLAVIEFILYISRGFSLGIRLGANVLAGHMLIKIIAGFIYQIMISGVLLFIFGLVPLLLLIAISGLELAISFIQAYVFIVLTSSYIKDSIYLH</sequence>
<keyword evidence="9" id="KW-0406">Ion transport</keyword>
<dbReference type="InterPro" id="IPR000568">
    <property type="entry name" value="ATP_synth_F0_asu"/>
</dbReference>
<evidence type="ECO:0000256" key="4">
    <source>
        <dbReference type="ARBA" id="ARBA00022448"/>
    </source>
</evidence>
<evidence type="ECO:0000256" key="10">
    <source>
        <dbReference type="ARBA" id="ARBA00023136"/>
    </source>
</evidence>
<feature type="transmembrane region" description="Helical" evidence="13">
    <location>
        <begin position="121"/>
        <end position="140"/>
    </location>
</feature>
<dbReference type="FunFam" id="1.20.120.220:FF:000003">
    <property type="entry name" value="ATP synthase subunit a"/>
    <property type="match status" value="1"/>
</dbReference>
<evidence type="ECO:0000313" key="14">
    <source>
        <dbReference type="EMBL" id="QTK22298.1"/>
    </source>
</evidence>
<dbReference type="InterPro" id="IPR023011">
    <property type="entry name" value="ATP_synth_F0_asu_AS"/>
</dbReference>
<keyword evidence="8 13" id="KW-1133">Transmembrane helix</keyword>
<evidence type="ECO:0000256" key="6">
    <source>
        <dbReference type="ARBA" id="ARBA00022692"/>
    </source>
</evidence>
<feature type="transmembrane region" description="Helical" evidence="13">
    <location>
        <begin position="36"/>
        <end position="56"/>
    </location>
</feature>
<evidence type="ECO:0000256" key="13">
    <source>
        <dbReference type="SAM" id="Phobius"/>
    </source>
</evidence>
<dbReference type="PRINTS" id="PR00123">
    <property type="entry name" value="ATPASEA"/>
</dbReference>
<evidence type="ECO:0000256" key="9">
    <source>
        <dbReference type="ARBA" id="ARBA00023065"/>
    </source>
</evidence>
<keyword evidence="4" id="KW-0813">Transport</keyword>
<feature type="transmembrane region" description="Helical" evidence="13">
    <location>
        <begin position="204"/>
        <end position="225"/>
    </location>
</feature>
<evidence type="ECO:0000256" key="1">
    <source>
        <dbReference type="ARBA" id="ARBA00004448"/>
    </source>
</evidence>
<feature type="transmembrane region" description="Helical" evidence="13">
    <location>
        <begin position="94"/>
        <end position="115"/>
    </location>
</feature>
<dbReference type="NCBIfam" id="TIGR01131">
    <property type="entry name" value="ATP_synt_6_or_A"/>
    <property type="match status" value="1"/>
</dbReference>
<dbReference type="PANTHER" id="PTHR11410">
    <property type="entry name" value="ATP SYNTHASE SUBUNIT A"/>
    <property type="match status" value="1"/>
</dbReference>
<dbReference type="Pfam" id="PF00119">
    <property type="entry name" value="ATP-synt_A"/>
    <property type="match status" value="1"/>
</dbReference>
<keyword evidence="10 13" id="KW-0472">Membrane</keyword>
<gene>
    <name evidence="14" type="primary">atp6</name>
</gene>
<reference evidence="14" key="1">
    <citation type="journal article" date="2021" name="Commun. Biol.">
        <title>Genomic insights into the host specific adaptation of the Pneumocystis genus.</title>
        <authorList>
            <person name="Cisse O.H."/>
            <person name="Ma L."/>
            <person name="Dekker J.P."/>
            <person name="Khil P.P."/>
            <person name="Youn J.-H."/>
            <person name="Brenchley J.M."/>
            <person name="Blair R."/>
            <person name="Pahar B."/>
            <person name="Chabe M."/>
            <person name="Van Rompay K.K.A."/>
            <person name="Keesler R."/>
            <person name="Sukura A."/>
            <person name="Hirsch V."/>
            <person name="Kutty G."/>
            <person name="Liu Y."/>
            <person name="Peng L."/>
            <person name="Chen J."/>
            <person name="Song J."/>
            <person name="Weissenbacher-Lang C."/>
            <person name="Xu J."/>
            <person name="Upham N.S."/>
            <person name="Stajich J.E."/>
            <person name="Cuomo C.A."/>
            <person name="Cushion M.T."/>
            <person name="Kovacs J.A."/>
        </authorList>
    </citation>
    <scope>NUCLEOTIDE SEQUENCE</scope>
    <source>
        <strain evidence="14">2A/95-19#1A</strain>
    </source>
</reference>
<comment type="similarity">
    <text evidence="2">Belongs to the ATPase A chain family.</text>
</comment>
<dbReference type="NCBIfam" id="NF004482">
    <property type="entry name" value="PRK05815.2-4"/>
    <property type="match status" value="1"/>
</dbReference>
<dbReference type="AlphaFoldDB" id="A0A8A6W4J9"/>
<feature type="transmembrane region" description="Helical" evidence="13">
    <location>
        <begin position="147"/>
        <end position="173"/>
    </location>
</feature>
<dbReference type="PROSITE" id="PS00449">
    <property type="entry name" value="ATPASE_A"/>
    <property type="match status" value="1"/>
</dbReference>
<name>A0A8A6W4J9_9ASCO</name>
<dbReference type="EMBL" id="MT726211">
    <property type="protein sequence ID" value="QTK22298.1"/>
    <property type="molecule type" value="Genomic_DNA"/>
</dbReference>
<dbReference type="GeneID" id="70587565"/>
<dbReference type="GO" id="GO:0045259">
    <property type="term" value="C:proton-transporting ATP synthase complex"/>
    <property type="evidence" value="ECO:0007669"/>
    <property type="project" value="UniProtKB-KW"/>
</dbReference>
<evidence type="ECO:0000256" key="3">
    <source>
        <dbReference type="ARBA" id="ARBA00021312"/>
    </source>
</evidence>
<evidence type="ECO:0000256" key="8">
    <source>
        <dbReference type="ARBA" id="ARBA00022989"/>
    </source>
</evidence>
<dbReference type="InterPro" id="IPR045083">
    <property type="entry name" value="ATP_synth_F0_asu_bact/mt"/>
</dbReference>
<geneLocation type="mitochondrion" evidence="14"/>
<keyword evidence="6 13" id="KW-0812">Transmembrane</keyword>
<comment type="subcellular location">
    <subcellularLocation>
        <location evidence="1 12">Mitochondrion inner membrane</location>
        <topology evidence="1 12">Multi-pass membrane protein</topology>
    </subcellularLocation>
</comment>
<accession>A0A8A6W4J9</accession>
<dbReference type="RefSeq" id="YP_010248534.1">
    <property type="nucleotide sequence ID" value="NC_060318.1"/>
</dbReference>
<dbReference type="PANTHER" id="PTHR11410:SF0">
    <property type="entry name" value="ATP SYNTHASE SUBUNIT A"/>
    <property type="match status" value="1"/>
</dbReference>
<dbReference type="SUPFAM" id="SSF81336">
    <property type="entry name" value="F1F0 ATP synthase subunit A"/>
    <property type="match status" value="1"/>
</dbReference>
<keyword evidence="5" id="KW-0138">CF(0)</keyword>
<dbReference type="GO" id="GO:0046933">
    <property type="term" value="F:proton-transporting ATP synthase activity, rotational mechanism"/>
    <property type="evidence" value="ECO:0007669"/>
    <property type="project" value="TreeGrafter"/>
</dbReference>
<dbReference type="GO" id="GO:0005743">
    <property type="term" value="C:mitochondrial inner membrane"/>
    <property type="evidence" value="ECO:0007669"/>
    <property type="project" value="UniProtKB-SubCell"/>
</dbReference>
<keyword evidence="11" id="KW-0066">ATP synthesis</keyword>
<organism evidence="14">
    <name type="scientific">Pneumocystis wakefieldiae</name>
    <dbReference type="NCBI Taxonomy" id="38082"/>
    <lineage>
        <taxon>Eukaryota</taxon>
        <taxon>Fungi</taxon>
        <taxon>Dikarya</taxon>
        <taxon>Ascomycota</taxon>
        <taxon>Taphrinomycotina</taxon>
        <taxon>Pneumocystomycetes</taxon>
        <taxon>Pneumocystaceae</taxon>
        <taxon>Pneumocystis</taxon>
    </lineage>
</organism>
<dbReference type="Gene3D" id="1.20.120.220">
    <property type="entry name" value="ATP synthase, F0 complex, subunit A"/>
    <property type="match status" value="1"/>
</dbReference>
<dbReference type="InterPro" id="IPR035908">
    <property type="entry name" value="F0_ATP_A_sf"/>
</dbReference>
<proteinExistence type="inferred from homology"/>
<keyword evidence="14" id="KW-0496">Mitochondrion</keyword>
<dbReference type="CDD" id="cd00310">
    <property type="entry name" value="ATP-synt_Fo_a_6"/>
    <property type="match status" value="1"/>
</dbReference>
<evidence type="ECO:0000256" key="12">
    <source>
        <dbReference type="RuleBase" id="RU004450"/>
    </source>
</evidence>
<evidence type="ECO:0000256" key="7">
    <source>
        <dbReference type="ARBA" id="ARBA00022781"/>
    </source>
</evidence>
<evidence type="ECO:0000256" key="2">
    <source>
        <dbReference type="ARBA" id="ARBA00006810"/>
    </source>
</evidence>
<keyword evidence="7" id="KW-0375">Hydrogen ion transport</keyword>